<sequence>MDILMKAISLMENNQNEAALEMLNNYIPTANDEERYAIAELFIQWGLLDEAKELLNDLLQQYPEENDLKIMLADIYIEQEDDVEAINLLSEIDENDESYTQALIQLADLYQAQGLHEVAEQKLLLAKQHNPNEIIIDFALGELYFFIGESNKAITHYKKVALQTNEIATISIYERLAEAYAGIGEYEMAVNFYQKEEHENVDTLFKYGIAAYQANRKDIAIHVWEKVIEEDSYYHTAYFQLAKAYEEEEMIKQAYETAQKGIQVDEFNKELYLYTGRLAHKLGYDHESENYVRESIALDVDYKEAILFLIQMLKEKDKYEEIVELLIETKNIGGDDPIYEWEIARAYKEIESFDDALNHYQEAYNSLQHDSDFLKEYGYFLTEEGRRKEAVEVFDKYLVQQPLDENVSDYVERLRQI</sequence>
<dbReference type="RefSeq" id="WP_155666805.1">
    <property type="nucleotide sequence ID" value="NZ_WOCA01000001.1"/>
</dbReference>
<dbReference type="AlphaFoldDB" id="A0A6N8FD26"/>
<dbReference type="PANTHER" id="PTHR45586">
    <property type="entry name" value="TPR REPEAT-CONTAINING PROTEIN PA4667"/>
    <property type="match status" value="1"/>
</dbReference>
<comment type="caution">
    <text evidence="3">The sequence shown here is derived from an EMBL/GenBank/DDBJ whole genome shotgun (WGS) entry which is preliminary data.</text>
</comment>
<evidence type="ECO:0000313" key="3">
    <source>
        <dbReference type="EMBL" id="MUK87275.1"/>
    </source>
</evidence>
<dbReference type="EMBL" id="WOCA01000001">
    <property type="protein sequence ID" value="MUK87275.1"/>
    <property type="molecule type" value="Genomic_DNA"/>
</dbReference>
<dbReference type="PANTHER" id="PTHR45586:SF15">
    <property type="entry name" value="TPR REPEAT-CONTAINING PROTEIN YPIA"/>
    <property type="match status" value="1"/>
</dbReference>
<evidence type="ECO:0000256" key="1">
    <source>
        <dbReference type="ARBA" id="ARBA00022737"/>
    </source>
</evidence>
<gene>
    <name evidence="3" type="ORF">GMD78_02515</name>
</gene>
<organism evidence="3 4">
    <name type="scientific">Ornithinibacillus caprae</name>
    <dbReference type="NCBI Taxonomy" id="2678566"/>
    <lineage>
        <taxon>Bacteria</taxon>
        <taxon>Bacillati</taxon>
        <taxon>Bacillota</taxon>
        <taxon>Bacilli</taxon>
        <taxon>Bacillales</taxon>
        <taxon>Bacillaceae</taxon>
        <taxon>Ornithinibacillus</taxon>
    </lineage>
</organism>
<reference evidence="3 4" key="1">
    <citation type="submission" date="2019-11" db="EMBL/GenBank/DDBJ databases">
        <authorList>
            <person name="Li X."/>
        </authorList>
    </citation>
    <scope>NUCLEOTIDE SEQUENCE [LARGE SCALE GENOMIC DNA]</scope>
    <source>
        <strain evidence="3 4">L9</strain>
    </source>
</reference>
<dbReference type="Pfam" id="PF13429">
    <property type="entry name" value="TPR_15"/>
    <property type="match status" value="1"/>
</dbReference>
<keyword evidence="1" id="KW-0677">Repeat</keyword>
<dbReference type="InterPro" id="IPR051012">
    <property type="entry name" value="CellSynth/LPSAsmb/PSIAsmb"/>
</dbReference>
<protein>
    <submittedName>
        <fullName evidence="3">Tetratricopeptide repeat protein</fullName>
    </submittedName>
</protein>
<keyword evidence="2" id="KW-0802">TPR repeat</keyword>
<accession>A0A6N8FD26</accession>
<evidence type="ECO:0000256" key="2">
    <source>
        <dbReference type="ARBA" id="ARBA00022803"/>
    </source>
</evidence>
<proteinExistence type="predicted"/>
<dbReference type="Gene3D" id="1.25.40.10">
    <property type="entry name" value="Tetratricopeptide repeat domain"/>
    <property type="match status" value="3"/>
</dbReference>
<dbReference type="SUPFAM" id="SSF48452">
    <property type="entry name" value="TPR-like"/>
    <property type="match status" value="2"/>
</dbReference>
<evidence type="ECO:0000313" key="4">
    <source>
        <dbReference type="Proteomes" id="UP000469125"/>
    </source>
</evidence>
<name>A0A6N8FD26_9BACI</name>
<dbReference type="Pfam" id="PF13176">
    <property type="entry name" value="TPR_7"/>
    <property type="match status" value="1"/>
</dbReference>
<dbReference type="InterPro" id="IPR011990">
    <property type="entry name" value="TPR-like_helical_dom_sf"/>
</dbReference>
<dbReference type="Proteomes" id="UP000469125">
    <property type="component" value="Unassembled WGS sequence"/>
</dbReference>
<dbReference type="SMART" id="SM00028">
    <property type="entry name" value="TPR"/>
    <property type="match status" value="7"/>
</dbReference>
<dbReference type="Pfam" id="PF25058">
    <property type="entry name" value="ARM_TT21"/>
    <property type="match status" value="1"/>
</dbReference>
<keyword evidence="4" id="KW-1185">Reference proteome</keyword>
<dbReference type="InterPro" id="IPR019734">
    <property type="entry name" value="TPR_rpt"/>
</dbReference>